<evidence type="ECO:0000256" key="5">
    <source>
        <dbReference type="ARBA" id="ARBA00023014"/>
    </source>
</evidence>
<dbReference type="PROSITE" id="PS00198">
    <property type="entry name" value="4FE4S_FER_1"/>
    <property type="match status" value="2"/>
</dbReference>
<dbReference type="EMBL" id="CP010086">
    <property type="protein sequence ID" value="AJH00247.1"/>
    <property type="molecule type" value="Genomic_DNA"/>
</dbReference>
<dbReference type="InterPro" id="IPR029479">
    <property type="entry name" value="Nitroreductase"/>
</dbReference>
<dbReference type="SUPFAM" id="SSF55469">
    <property type="entry name" value="FMN-dependent nitroreductase-like"/>
    <property type="match status" value="1"/>
</dbReference>
<dbReference type="InterPro" id="IPR000415">
    <property type="entry name" value="Nitroreductase-like"/>
</dbReference>
<reference evidence="8" key="1">
    <citation type="submission" date="2014-12" db="EMBL/GenBank/DDBJ databases">
        <title>Genome sequence of Clostridium beijerinckii strain 59B.</title>
        <authorList>
            <person name="Little G.T."/>
            <person name="Minton N.P."/>
        </authorList>
    </citation>
    <scope>NUCLEOTIDE SEQUENCE [LARGE SCALE GENOMIC DNA]</scope>
    <source>
        <strain evidence="8">59B</strain>
    </source>
</reference>
<keyword evidence="5" id="KW-0411">Iron-sulfur</keyword>
<dbReference type="SUPFAM" id="SSF54862">
    <property type="entry name" value="4Fe-4S ferredoxins"/>
    <property type="match status" value="1"/>
</dbReference>
<evidence type="ECO:0000256" key="3">
    <source>
        <dbReference type="ARBA" id="ARBA00023002"/>
    </source>
</evidence>
<accession>A0A0B5QPQ8</accession>
<evidence type="ECO:0000313" key="7">
    <source>
        <dbReference type="EMBL" id="AJH00247.1"/>
    </source>
</evidence>
<keyword evidence="4" id="KW-0408">Iron</keyword>
<dbReference type="PROSITE" id="PS51379">
    <property type="entry name" value="4FE4S_FER_2"/>
    <property type="match status" value="2"/>
</dbReference>
<dbReference type="Proteomes" id="UP000031866">
    <property type="component" value="Chromosome"/>
</dbReference>
<dbReference type="STRING" id="1520.LF65_03692"/>
<dbReference type="InterPro" id="IPR017896">
    <property type="entry name" value="4Fe4S_Fe-S-bd"/>
</dbReference>
<feature type="domain" description="4Fe-4S ferredoxin-type" evidence="6">
    <location>
        <begin position="2"/>
        <end position="31"/>
    </location>
</feature>
<keyword evidence="2" id="KW-0479">Metal-binding</keyword>
<sequence length="270" mass="29775">MSLLNVNKEKCIGCGVCAEVCPKNYIGMTEERIPIDAGLTCIACGQCVAVCPQSALDHVHASLKGQVLLDKTPVLSAEMAERFLRARRAIRVYKEDVVPRDKILKLLDIARLAPTGNNTQGVQYLVIDNKNTLQAITEATVAWMDEAISQGESSAAYFTDLVEHYHKTGLDVILRNAPCFILALAEKSFSRGRDNTHFSLAYAELFASSLELGTCYTGLVEACARSGYQPLLKVLDIPEELIVTGGIIVGYPKYSYKRLVDRSQLKVTWR</sequence>
<dbReference type="PANTHER" id="PTHR43673:SF10">
    <property type="entry name" value="NADH DEHYDROGENASE_NAD(P)H NITROREDUCTASE XCC3605-RELATED"/>
    <property type="match status" value="1"/>
</dbReference>
<dbReference type="GO" id="GO:0051536">
    <property type="term" value="F:iron-sulfur cluster binding"/>
    <property type="evidence" value="ECO:0007669"/>
    <property type="project" value="UniProtKB-KW"/>
</dbReference>
<dbReference type="AlphaFoldDB" id="A0A0B5QPQ8"/>
<dbReference type="PANTHER" id="PTHR43673">
    <property type="entry name" value="NAD(P)H NITROREDUCTASE YDGI-RELATED"/>
    <property type="match status" value="1"/>
</dbReference>
<name>A0A0B5QPQ8_CLOBE</name>
<keyword evidence="3" id="KW-0560">Oxidoreductase</keyword>
<evidence type="ECO:0000313" key="8">
    <source>
        <dbReference type="Proteomes" id="UP000031866"/>
    </source>
</evidence>
<dbReference type="OrthoDB" id="9804603at2"/>
<dbReference type="KEGG" id="cbei:LF65_03692"/>
<proteinExistence type="inferred from homology"/>
<dbReference type="Pfam" id="PF13237">
    <property type="entry name" value="Fer4_10"/>
    <property type="match status" value="1"/>
</dbReference>
<dbReference type="RefSeq" id="WP_041897936.1">
    <property type="nucleotide sequence ID" value="NZ_CP010086.2"/>
</dbReference>
<evidence type="ECO:0000256" key="4">
    <source>
        <dbReference type="ARBA" id="ARBA00023004"/>
    </source>
</evidence>
<dbReference type="Gene3D" id="3.30.70.20">
    <property type="match status" value="1"/>
</dbReference>
<comment type="similarity">
    <text evidence="1">Belongs to the nitroreductase family.</text>
</comment>
<dbReference type="Pfam" id="PF00881">
    <property type="entry name" value="Nitroreductase"/>
    <property type="match status" value="1"/>
</dbReference>
<dbReference type="InterPro" id="IPR017900">
    <property type="entry name" value="4Fe4S_Fe_S_CS"/>
</dbReference>
<dbReference type="GO" id="GO:0046872">
    <property type="term" value="F:metal ion binding"/>
    <property type="evidence" value="ECO:0007669"/>
    <property type="project" value="UniProtKB-KW"/>
</dbReference>
<dbReference type="CDD" id="cd02143">
    <property type="entry name" value="nitroreductase_FeS-like"/>
    <property type="match status" value="1"/>
</dbReference>
<protein>
    <submittedName>
        <fullName evidence="7">Ferredoxin</fullName>
    </submittedName>
</protein>
<feature type="domain" description="4Fe-4S ferredoxin-type" evidence="6">
    <location>
        <begin position="32"/>
        <end position="61"/>
    </location>
</feature>
<dbReference type="Gene3D" id="3.40.109.10">
    <property type="entry name" value="NADH Oxidase"/>
    <property type="match status" value="1"/>
</dbReference>
<evidence type="ECO:0000259" key="6">
    <source>
        <dbReference type="PROSITE" id="PS51379"/>
    </source>
</evidence>
<organism evidence="7 8">
    <name type="scientific">Clostridium beijerinckii</name>
    <name type="common">Clostridium MP</name>
    <dbReference type="NCBI Taxonomy" id="1520"/>
    <lineage>
        <taxon>Bacteria</taxon>
        <taxon>Bacillati</taxon>
        <taxon>Bacillota</taxon>
        <taxon>Clostridia</taxon>
        <taxon>Eubacteriales</taxon>
        <taxon>Clostridiaceae</taxon>
        <taxon>Clostridium</taxon>
    </lineage>
</organism>
<dbReference type="GO" id="GO:0016491">
    <property type="term" value="F:oxidoreductase activity"/>
    <property type="evidence" value="ECO:0007669"/>
    <property type="project" value="UniProtKB-KW"/>
</dbReference>
<gene>
    <name evidence="7" type="ORF">LF65_03692</name>
</gene>
<evidence type="ECO:0000256" key="1">
    <source>
        <dbReference type="ARBA" id="ARBA00007118"/>
    </source>
</evidence>
<evidence type="ECO:0000256" key="2">
    <source>
        <dbReference type="ARBA" id="ARBA00022723"/>
    </source>
</evidence>